<proteinExistence type="predicted"/>
<dbReference type="InParanoid" id="A0A2P5E5S6"/>
<dbReference type="AlphaFoldDB" id="A0A2P5E5S6"/>
<accession>A0A2P5E5S6</accession>
<protein>
    <submittedName>
        <fullName evidence="1">Uncharacterized protein</fullName>
    </submittedName>
</protein>
<evidence type="ECO:0000313" key="1">
    <source>
        <dbReference type="EMBL" id="PON80889.1"/>
    </source>
</evidence>
<gene>
    <name evidence="1" type="ORF">TorRG33x02_232970</name>
</gene>
<organism evidence="1 2">
    <name type="scientific">Trema orientale</name>
    <name type="common">Charcoal tree</name>
    <name type="synonym">Celtis orientalis</name>
    <dbReference type="NCBI Taxonomy" id="63057"/>
    <lineage>
        <taxon>Eukaryota</taxon>
        <taxon>Viridiplantae</taxon>
        <taxon>Streptophyta</taxon>
        <taxon>Embryophyta</taxon>
        <taxon>Tracheophyta</taxon>
        <taxon>Spermatophyta</taxon>
        <taxon>Magnoliopsida</taxon>
        <taxon>eudicotyledons</taxon>
        <taxon>Gunneridae</taxon>
        <taxon>Pentapetalae</taxon>
        <taxon>rosids</taxon>
        <taxon>fabids</taxon>
        <taxon>Rosales</taxon>
        <taxon>Cannabaceae</taxon>
        <taxon>Trema</taxon>
    </lineage>
</organism>
<keyword evidence="2" id="KW-1185">Reference proteome</keyword>
<reference evidence="2" key="1">
    <citation type="submission" date="2016-06" db="EMBL/GenBank/DDBJ databases">
        <title>Parallel loss of symbiosis genes in relatives of nitrogen-fixing non-legume Parasponia.</title>
        <authorList>
            <person name="Van Velzen R."/>
            <person name="Holmer R."/>
            <person name="Bu F."/>
            <person name="Rutten L."/>
            <person name="Van Zeijl A."/>
            <person name="Liu W."/>
            <person name="Santuari L."/>
            <person name="Cao Q."/>
            <person name="Sharma T."/>
            <person name="Shen D."/>
            <person name="Roswanjaya Y."/>
            <person name="Wardhani T."/>
            <person name="Kalhor M.S."/>
            <person name="Jansen J."/>
            <person name="Van den Hoogen J."/>
            <person name="Gungor B."/>
            <person name="Hartog M."/>
            <person name="Hontelez J."/>
            <person name="Verver J."/>
            <person name="Yang W.-C."/>
            <person name="Schijlen E."/>
            <person name="Repin R."/>
            <person name="Schilthuizen M."/>
            <person name="Schranz E."/>
            <person name="Heidstra R."/>
            <person name="Miyata K."/>
            <person name="Fedorova E."/>
            <person name="Kohlen W."/>
            <person name="Bisseling T."/>
            <person name="Smit S."/>
            <person name="Geurts R."/>
        </authorList>
    </citation>
    <scope>NUCLEOTIDE SEQUENCE [LARGE SCALE GENOMIC DNA]</scope>
    <source>
        <strain evidence="2">cv. RG33-2</strain>
    </source>
</reference>
<dbReference type="Proteomes" id="UP000237000">
    <property type="component" value="Unassembled WGS sequence"/>
</dbReference>
<comment type="caution">
    <text evidence="1">The sequence shown here is derived from an EMBL/GenBank/DDBJ whole genome shotgun (WGS) entry which is preliminary data.</text>
</comment>
<dbReference type="OrthoDB" id="10435835at2759"/>
<dbReference type="EMBL" id="JXTC01000229">
    <property type="protein sequence ID" value="PON80889.1"/>
    <property type="molecule type" value="Genomic_DNA"/>
</dbReference>
<evidence type="ECO:0000313" key="2">
    <source>
        <dbReference type="Proteomes" id="UP000237000"/>
    </source>
</evidence>
<name>A0A2P5E5S6_TREOI</name>
<sequence>MVAHDKFPCGAESINFRSTLLYALTQRPQLSFTALEVEPRQQDEPFKQLPAAFLSVSGDKVAFLLPPVLFSCERAMMSRHMLVGYIRCSM</sequence>